<sequence length="741" mass="83345">MHRLANNIDIICSVSSNGDCIAICTPDGVIKFYDTLTSNLKLEYSASSHLQAGCSCLVWSKLKRVLNSSTANAKQKKLKTNSDLKIRSIEKELNDLDLVALGTTDGSVLIYSLSKTSLHTHLKEGGHSDKVNDICWCPNYSDSIYSCSDDGYIVEWSLIESRVKSKWKASKTAITSISIDPSNQYLICSSKTISVWNLQTKTKVKTFTGHSSDIIRMQFLSQPSEQFQYFVSAAHNDRIINSWAINKSDVSDTCTQTLQSFTLSDGPSFIDVVNVKKDEKLKDIILVALTQKGSLSIFNLDLCKIDKSNLKKPLKPLNSLKIETKEGAPLKIFAAFLADSNNQKLTTIELAKDAVSLNELLNNHYYLYVVYGSHVNPRIEKLEFSLLDEAKKVLKREDPFKSCVYLQTQSTKIESPMITKDTKVLVPGHVGPQTSTVTPSQKRKSTEPSQMSLEERLNIMGLNSAESNGESFYKNGQAPKTDNLLVLLVQGLQSNDSKMLNHILQHKNDKVITKTVRMLPTNYVVQLIKELNKRLQGHAQSGLGLIKWLKSVLMIHTSYLMSYPDLIESLGSVYEMMNARTKLFPQLSKLQGKLQLVMSQVTSQAEGLPNSNDKEPLLYYQDSSSEDEQIEDELIPSHSEFDEYVFSDEEDEEESNREDEDEQDENMTEDVDSKQIIKKPISSFKKSRDLSKNSLLKKNKKMESGDDDDHEHDKDENGEDEIDNGFGTYKSSDSDDEVDDE</sequence>
<evidence type="ECO:0000256" key="3">
    <source>
        <dbReference type="ARBA" id="ARBA00038335"/>
    </source>
</evidence>
<accession>A0A3M7PQR4</accession>
<evidence type="ECO:0000313" key="8">
    <source>
        <dbReference type="Proteomes" id="UP000276133"/>
    </source>
</evidence>
<proteinExistence type="inferred from homology"/>
<dbReference type="GO" id="GO:0000462">
    <property type="term" value="P:maturation of SSU-rRNA from tricistronic rRNA transcript (SSU-rRNA, 5.8S rRNA, LSU-rRNA)"/>
    <property type="evidence" value="ECO:0007669"/>
    <property type="project" value="TreeGrafter"/>
</dbReference>
<dbReference type="STRING" id="10195.A0A3M7PQR4"/>
<comment type="subcellular location">
    <subcellularLocation>
        <location evidence="1">Nucleus</location>
    </subcellularLocation>
</comment>
<evidence type="ECO:0000259" key="6">
    <source>
        <dbReference type="Pfam" id="PF04003"/>
    </source>
</evidence>
<dbReference type="InterPro" id="IPR015943">
    <property type="entry name" value="WD40/YVTN_repeat-like_dom_sf"/>
</dbReference>
<comment type="similarity">
    <text evidence="3">Belongs to the UTP5 family.</text>
</comment>
<dbReference type="SUPFAM" id="SSF50978">
    <property type="entry name" value="WD40 repeat-like"/>
    <property type="match status" value="1"/>
</dbReference>
<dbReference type="InterPro" id="IPR001680">
    <property type="entry name" value="WD40_rpt"/>
</dbReference>
<dbReference type="Proteomes" id="UP000276133">
    <property type="component" value="Unassembled WGS sequence"/>
</dbReference>
<evidence type="ECO:0000256" key="5">
    <source>
        <dbReference type="SAM" id="MobiDB-lite"/>
    </source>
</evidence>
<dbReference type="InterPro" id="IPR007148">
    <property type="entry name" value="SSU_processome_Utp12"/>
</dbReference>
<evidence type="ECO:0000256" key="2">
    <source>
        <dbReference type="ARBA" id="ARBA00023242"/>
    </source>
</evidence>
<dbReference type="AlphaFoldDB" id="A0A3M7PQR4"/>
<name>A0A3M7PQR4_BRAPC</name>
<evidence type="ECO:0000256" key="4">
    <source>
        <dbReference type="PROSITE-ProRule" id="PRU00221"/>
    </source>
</evidence>
<keyword evidence="4" id="KW-0853">WD repeat</keyword>
<feature type="compositionally biased region" description="Acidic residues" evidence="5">
    <location>
        <begin position="646"/>
        <end position="670"/>
    </location>
</feature>
<dbReference type="Pfam" id="PF00400">
    <property type="entry name" value="WD40"/>
    <property type="match status" value="2"/>
</dbReference>
<feature type="region of interest" description="Disordered" evidence="5">
    <location>
        <begin position="428"/>
        <end position="449"/>
    </location>
</feature>
<feature type="compositionally biased region" description="Acidic residues" evidence="5">
    <location>
        <begin position="705"/>
        <end position="723"/>
    </location>
</feature>
<gene>
    <name evidence="7" type="ORF">BpHYR1_010588</name>
</gene>
<dbReference type="InterPro" id="IPR036322">
    <property type="entry name" value="WD40_repeat_dom_sf"/>
</dbReference>
<keyword evidence="8" id="KW-1185">Reference proteome</keyword>
<protein>
    <submittedName>
        <fullName evidence="7">WD repeat-containing 43-like</fullName>
    </submittedName>
</protein>
<organism evidence="7 8">
    <name type="scientific">Brachionus plicatilis</name>
    <name type="common">Marine rotifer</name>
    <name type="synonym">Brachionus muelleri</name>
    <dbReference type="NCBI Taxonomy" id="10195"/>
    <lineage>
        <taxon>Eukaryota</taxon>
        <taxon>Metazoa</taxon>
        <taxon>Spiralia</taxon>
        <taxon>Gnathifera</taxon>
        <taxon>Rotifera</taxon>
        <taxon>Eurotatoria</taxon>
        <taxon>Monogononta</taxon>
        <taxon>Pseudotrocha</taxon>
        <taxon>Ploima</taxon>
        <taxon>Brachionidae</taxon>
        <taxon>Brachionus</taxon>
    </lineage>
</organism>
<dbReference type="PANTHER" id="PTHR44267">
    <property type="entry name" value="WD REPEAT-CONTAINING PROTEIN 43"/>
    <property type="match status" value="1"/>
</dbReference>
<evidence type="ECO:0000313" key="7">
    <source>
        <dbReference type="EMBL" id="RNA01364.1"/>
    </source>
</evidence>
<dbReference type="GO" id="GO:0005730">
    <property type="term" value="C:nucleolus"/>
    <property type="evidence" value="ECO:0007669"/>
    <property type="project" value="TreeGrafter"/>
</dbReference>
<feature type="domain" description="Small-subunit processome Utp12" evidence="6">
    <location>
        <begin position="495"/>
        <end position="598"/>
    </location>
</feature>
<dbReference type="SMART" id="SM00320">
    <property type="entry name" value="WD40"/>
    <property type="match status" value="4"/>
</dbReference>
<evidence type="ECO:0000256" key="1">
    <source>
        <dbReference type="ARBA" id="ARBA00004123"/>
    </source>
</evidence>
<comment type="caution">
    <text evidence="7">The sequence shown here is derived from an EMBL/GenBank/DDBJ whole genome shotgun (WGS) entry which is preliminary data.</text>
</comment>
<reference evidence="7 8" key="1">
    <citation type="journal article" date="2018" name="Sci. Rep.">
        <title>Genomic signatures of local adaptation to the degree of environmental predictability in rotifers.</title>
        <authorList>
            <person name="Franch-Gras L."/>
            <person name="Hahn C."/>
            <person name="Garcia-Roger E.M."/>
            <person name="Carmona M.J."/>
            <person name="Serra M."/>
            <person name="Gomez A."/>
        </authorList>
    </citation>
    <scope>NUCLEOTIDE SEQUENCE [LARGE SCALE GENOMIC DNA]</scope>
    <source>
        <strain evidence="7">HYR1</strain>
    </source>
</reference>
<dbReference type="PANTHER" id="PTHR44267:SF1">
    <property type="entry name" value="WD REPEAT-CONTAINING PROTEIN 43"/>
    <property type="match status" value="1"/>
</dbReference>
<dbReference type="Pfam" id="PF04003">
    <property type="entry name" value="Utp12"/>
    <property type="match status" value="1"/>
</dbReference>
<dbReference type="Gene3D" id="2.130.10.10">
    <property type="entry name" value="YVTN repeat-like/Quinoprotein amine dehydrogenase"/>
    <property type="match status" value="2"/>
</dbReference>
<dbReference type="InterPro" id="IPR052414">
    <property type="entry name" value="U3_snoRNA-assoc_WDR"/>
</dbReference>
<dbReference type="PROSITE" id="PS50082">
    <property type="entry name" value="WD_REPEATS_2"/>
    <property type="match status" value="1"/>
</dbReference>
<dbReference type="EMBL" id="REGN01009359">
    <property type="protein sequence ID" value="RNA01364.1"/>
    <property type="molecule type" value="Genomic_DNA"/>
</dbReference>
<dbReference type="OrthoDB" id="30195at2759"/>
<feature type="repeat" description="WD" evidence="4">
    <location>
        <begin position="124"/>
        <end position="166"/>
    </location>
</feature>
<keyword evidence="2" id="KW-0539">Nucleus</keyword>
<feature type="region of interest" description="Disordered" evidence="5">
    <location>
        <begin position="646"/>
        <end position="741"/>
    </location>
</feature>